<dbReference type="PANTHER" id="PTHR43591:SF24">
    <property type="entry name" value="2-METHOXY-6-POLYPRENYL-1,4-BENZOQUINOL METHYLASE, MITOCHONDRIAL"/>
    <property type="match status" value="1"/>
</dbReference>
<dbReference type="Pfam" id="PF13489">
    <property type="entry name" value="Methyltransf_23"/>
    <property type="match status" value="1"/>
</dbReference>
<gene>
    <name evidence="2" type="ORF">LTR09_010880</name>
</gene>
<organism evidence="2 3">
    <name type="scientific">Extremus antarcticus</name>
    <dbReference type="NCBI Taxonomy" id="702011"/>
    <lineage>
        <taxon>Eukaryota</taxon>
        <taxon>Fungi</taxon>
        <taxon>Dikarya</taxon>
        <taxon>Ascomycota</taxon>
        <taxon>Pezizomycotina</taxon>
        <taxon>Dothideomycetes</taxon>
        <taxon>Dothideomycetidae</taxon>
        <taxon>Mycosphaerellales</taxon>
        <taxon>Extremaceae</taxon>
        <taxon>Extremus</taxon>
    </lineage>
</organism>
<evidence type="ECO:0000313" key="2">
    <source>
        <dbReference type="EMBL" id="KAK3047765.1"/>
    </source>
</evidence>
<feature type="compositionally biased region" description="Polar residues" evidence="1">
    <location>
        <begin position="1"/>
        <end position="14"/>
    </location>
</feature>
<dbReference type="GO" id="GO:0008168">
    <property type="term" value="F:methyltransferase activity"/>
    <property type="evidence" value="ECO:0007669"/>
    <property type="project" value="TreeGrafter"/>
</dbReference>
<reference evidence="2" key="1">
    <citation type="submission" date="2023-04" db="EMBL/GenBank/DDBJ databases">
        <title>Black Yeasts Isolated from many extreme environments.</title>
        <authorList>
            <person name="Coleine C."/>
            <person name="Stajich J.E."/>
            <person name="Selbmann L."/>
        </authorList>
    </citation>
    <scope>NUCLEOTIDE SEQUENCE</scope>
    <source>
        <strain evidence="2">CCFEE 5312</strain>
    </source>
</reference>
<evidence type="ECO:0000313" key="3">
    <source>
        <dbReference type="Proteomes" id="UP001271007"/>
    </source>
</evidence>
<name>A0AAJ0DCZ6_9PEZI</name>
<feature type="region of interest" description="Disordered" evidence="1">
    <location>
        <begin position="1"/>
        <end position="26"/>
    </location>
</feature>
<comment type="caution">
    <text evidence="2">The sequence shown here is derived from an EMBL/GenBank/DDBJ whole genome shotgun (WGS) entry which is preliminary data.</text>
</comment>
<protein>
    <recommendedName>
        <fullName evidence="4">Methyltransferase domain-containing protein</fullName>
    </recommendedName>
</protein>
<dbReference type="EMBL" id="JAWDJX010000057">
    <property type="protein sequence ID" value="KAK3047765.1"/>
    <property type="molecule type" value="Genomic_DNA"/>
</dbReference>
<dbReference type="SUPFAM" id="SSF53335">
    <property type="entry name" value="S-adenosyl-L-methionine-dependent methyltransferases"/>
    <property type="match status" value="1"/>
</dbReference>
<accession>A0AAJ0DCZ6</accession>
<dbReference type="Proteomes" id="UP001271007">
    <property type="component" value="Unassembled WGS sequence"/>
</dbReference>
<dbReference type="PANTHER" id="PTHR43591">
    <property type="entry name" value="METHYLTRANSFERASE"/>
    <property type="match status" value="1"/>
</dbReference>
<dbReference type="InterPro" id="IPR029063">
    <property type="entry name" value="SAM-dependent_MTases_sf"/>
</dbReference>
<keyword evidence="3" id="KW-1185">Reference proteome</keyword>
<sequence length="292" mass="32324">MEAGDSSRSPQYHDTTAAYALPNDSPEHQRLEAQARALETQMRGEVFHAAISNPRRIVDIGCGTGRTTVQLAAKYPDAQVIGVDLSAVPSLYEHPRNVAYIQGEFNKLVTSGDERLSPGSIDYVLSRCLILGVTGWPGYFANIGGLLAPGGYVESHEVDITLRDANDNRVVGDREAEEAFHYLAARKGMDLATGSHLVSYLEEANLEIAGQQVYRWPILPMPDAPETDMVQKITIQLPTAMQAIWNRLGTDVYPQEKLDEFRQALIRSHEPEARQVGDHYNFHVVVGRKALD</sequence>
<dbReference type="AlphaFoldDB" id="A0AAJ0DCZ6"/>
<evidence type="ECO:0000256" key="1">
    <source>
        <dbReference type="SAM" id="MobiDB-lite"/>
    </source>
</evidence>
<proteinExistence type="predicted"/>
<evidence type="ECO:0008006" key="4">
    <source>
        <dbReference type="Google" id="ProtNLM"/>
    </source>
</evidence>
<dbReference type="Gene3D" id="3.40.50.150">
    <property type="entry name" value="Vaccinia Virus protein VP39"/>
    <property type="match status" value="1"/>
</dbReference>
<dbReference type="CDD" id="cd02440">
    <property type="entry name" value="AdoMet_MTases"/>
    <property type="match status" value="1"/>
</dbReference>